<dbReference type="OrthoDB" id="9801454at2"/>
<evidence type="ECO:0000313" key="2">
    <source>
        <dbReference type="Proteomes" id="UP000316125"/>
    </source>
</evidence>
<gene>
    <name evidence="1" type="ORF">FIV50_01120</name>
</gene>
<dbReference type="AlphaFoldDB" id="A0A4Y5YLV0"/>
<reference evidence="1 2" key="1">
    <citation type="submission" date="2019-06" db="EMBL/GenBank/DDBJ databases">
        <title>Complete genome of Microbacterium foliorum M2.</title>
        <authorList>
            <person name="Cao G."/>
        </authorList>
    </citation>
    <scope>NUCLEOTIDE SEQUENCE [LARGE SCALE GENOMIC DNA]</scope>
    <source>
        <strain evidence="1 2">M2</strain>
    </source>
</reference>
<dbReference type="RefSeq" id="WP_140035821.1">
    <property type="nucleotide sequence ID" value="NZ_CP041040.1"/>
</dbReference>
<proteinExistence type="predicted"/>
<organism evidence="1 2">
    <name type="scientific">Microbacterium foliorum</name>
    <dbReference type="NCBI Taxonomy" id="104336"/>
    <lineage>
        <taxon>Bacteria</taxon>
        <taxon>Bacillati</taxon>
        <taxon>Actinomycetota</taxon>
        <taxon>Actinomycetes</taxon>
        <taxon>Micrococcales</taxon>
        <taxon>Microbacteriaceae</taxon>
        <taxon>Microbacterium</taxon>
    </lineage>
</organism>
<protein>
    <submittedName>
        <fullName evidence="1">Uncharacterized protein</fullName>
    </submittedName>
</protein>
<name>A0A4Y5YLV0_9MICO</name>
<dbReference type="Proteomes" id="UP000316125">
    <property type="component" value="Chromosome"/>
</dbReference>
<evidence type="ECO:0000313" key="1">
    <source>
        <dbReference type="EMBL" id="QDE33525.1"/>
    </source>
</evidence>
<dbReference type="EMBL" id="CP041040">
    <property type="protein sequence ID" value="QDE33525.1"/>
    <property type="molecule type" value="Genomic_DNA"/>
</dbReference>
<accession>A0A4Y5YLV0</accession>
<sequence>MTYHIYVDKSGALELFTGRDEKLLEQGSFVLESGGSQAVAKLADGYWDVWLRIPNDSSEPLGVARPGKRIGEVHMKEGFPHIWEAYQWADDGSGVATVPSPYGSGSIGAAVLELLRLR</sequence>